<proteinExistence type="predicted"/>
<organism evidence="1 2">
    <name type="scientific">Sphingobium boeckii</name>
    <dbReference type="NCBI Taxonomy" id="1082345"/>
    <lineage>
        <taxon>Bacteria</taxon>
        <taxon>Pseudomonadati</taxon>
        <taxon>Pseudomonadota</taxon>
        <taxon>Alphaproteobacteria</taxon>
        <taxon>Sphingomonadales</taxon>
        <taxon>Sphingomonadaceae</taxon>
        <taxon>Sphingobium</taxon>
    </lineage>
</organism>
<dbReference type="RefSeq" id="WP_184018460.1">
    <property type="nucleotide sequence ID" value="NZ_JACIJC010000003.1"/>
</dbReference>
<gene>
    <name evidence="1" type="ORF">FHS49_002290</name>
</gene>
<dbReference type="Proteomes" id="UP000549617">
    <property type="component" value="Unassembled WGS sequence"/>
</dbReference>
<comment type="caution">
    <text evidence="1">The sequence shown here is derived from an EMBL/GenBank/DDBJ whole genome shotgun (WGS) entry which is preliminary data.</text>
</comment>
<accession>A0A7W9AIT6</accession>
<evidence type="ECO:0000313" key="2">
    <source>
        <dbReference type="Proteomes" id="UP000549617"/>
    </source>
</evidence>
<dbReference type="EMBL" id="JACIJC010000003">
    <property type="protein sequence ID" value="MBB5686274.1"/>
    <property type="molecule type" value="Genomic_DNA"/>
</dbReference>
<dbReference type="InterPro" id="IPR025528">
    <property type="entry name" value="BrnA_antitoxin"/>
</dbReference>
<reference evidence="1 2" key="1">
    <citation type="submission" date="2020-08" db="EMBL/GenBank/DDBJ databases">
        <title>Genomic Encyclopedia of Type Strains, Phase IV (KMG-IV): sequencing the most valuable type-strain genomes for metagenomic binning, comparative biology and taxonomic classification.</title>
        <authorList>
            <person name="Goeker M."/>
        </authorList>
    </citation>
    <scope>NUCLEOTIDE SEQUENCE [LARGE SCALE GENOMIC DNA]</scope>
    <source>
        <strain evidence="1 2">DSM 25079</strain>
    </source>
</reference>
<protein>
    <submittedName>
        <fullName evidence="1">Uncharacterized protein (DUF4415 family)</fullName>
    </submittedName>
</protein>
<evidence type="ECO:0000313" key="1">
    <source>
        <dbReference type="EMBL" id="MBB5686274.1"/>
    </source>
</evidence>
<dbReference type="AlphaFoldDB" id="A0A7W9AIT6"/>
<dbReference type="Pfam" id="PF14384">
    <property type="entry name" value="BrnA_antitoxin"/>
    <property type="match status" value="1"/>
</dbReference>
<sequence>MSNELAEKRSGFMPQPAISAAERDQLAALAAMSDDDVDTSDLPELGEDFWRNARRGRFYKPVKESTTIRVDADVLHWLKSEGRGYQTRINAILREAMMRDAPDPHS</sequence>
<name>A0A7W9AIT6_9SPHN</name>
<keyword evidence="2" id="KW-1185">Reference proteome</keyword>